<keyword evidence="1" id="KW-0472">Membrane</keyword>
<sequence>MKTKLAINIFYLALYAGFNGLVWLLFQQIPFSVAAQFLAAPLVIMVGAVLIYLPYESALKKLEASSQPLDETATVVTLAAARTSKVQRPAATVAGAAPASLAAH</sequence>
<evidence type="ECO:0000313" key="3">
    <source>
        <dbReference type="Proteomes" id="UP000280792"/>
    </source>
</evidence>
<comment type="caution">
    <text evidence="2">The sequence shown here is derived from an EMBL/GenBank/DDBJ whole genome shotgun (WGS) entry which is preliminary data.</text>
</comment>
<feature type="transmembrane region" description="Helical" evidence="1">
    <location>
        <begin position="7"/>
        <end position="26"/>
    </location>
</feature>
<dbReference type="Proteomes" id="UP000280792">
    <property type="component" value="Unassembled WGS sequence"/>
</dbReference>
<organism evidence="2 3">
    <name type="scientific">Aestuariirhabdus litorea</name>
    <dbReference type="NCBI Taxonomy" id="2528527"/>
    <lineage>
        <taxon>Bacteria</taxon>
        <taxon>Pseudomonadati</taxon>
        <taxon>Pseudomonadota</taxon>
        <taxon>Gammaproteobacteria</taxon>
        <taxon>Oceanospirillales</taxon>
        <taxon>Aestuariirhabdaceae</taxon>
        <taxon>Aestuariirhabdus</taxon>
    </lineage>
</organism>
<reference evidence="2 3" key="2">
    <citation type="submission" date="2018-12" db="EMBL/GenBank/DDBJ databases">
        <title>Simiduia agarivorans gen. nov., sp. nov., a marine, agarolytic bacterium isolated from shallow coastal water from Keelung, Taiwan.</title>
        <authorList>
            <person name="Shieh W.Y."/>
        </authorList>
    </citation>
    <scope>NUCLEOTIDE SEQUENCE [LARGE SCALE GENOMIC DNA]</scope>
    <source>
        <strain evidence="2 3">GTF-13</strain>
    </source>
</reference>
<accession>A0A3P3VPZ8</accession>
<keyword evidence="1" id="KW-0812">Transmembrane</keyword>
<keyword evidence="3" id="KW-1185">Reference proteome</keyword>
<feature type="transmembrane region" description="Helical" evidence="1">
    <location>
        <begin position="32"/>
        <end position="53"/>
    </location>
</feature>
<gene>
    <name evidence="2" type="ORF">D0544_01080</name>
</gene>
<evidence type="ECO:0000313" key="2">
    <source>
        <dbReference type="EMBL" id="RRJ83746.1"/>
    </source>
</evidence>
<protein>
    <submittedName>
        <fullName evidence="2">Uncharacterized protein</fullName>
    </submittedName>
</protein>
<dbReference type="EMBL" id="QWEZ01000001">
    <property type="protein sequence ID" value="RRJ83746.1"/>
    <property type="molecule type" value="Genomic_DNA"/>
</dbReference>
<dbReference type="AlphaFoldDB" id="A0A3P3VPZ8"/>
<keyword evidence="1" id="KW-1133">Transmembrane helix</keyword>
<evidence type="ECO:0000256" key="1">
    <source>
        <dbReference type="SAM" id="Phobius"/>
    </source>
</evidence>
<reference evidence="2 3" key="1">
    <citation type="submission" date="2018-08" db="EMBL/GenBank/DDBJ databases">
        <authorList>
            <person name="Khan S.A."/>
        </authorList>
    </citation>
    <scope>NUCLEOTIDE SEQUENCE [LARGE SCALE GENOMIC DNA]</scope>
    <source>
        <strain evidence="2 3">GTF-13</strain>
    </source>
</reference>
<proteinExistence type="predicted"/>
<dbReference type="RefSeq" id="WP_125014011.1">
    <property type="nucleotide sequence ID" value="NZ_QWEZ01000001.1"/>
</dbReference>
<name>A0A3P3VPZ8_9GAMM</name>